<reference evidence="1 2" key="1">
    <citation type="submission" date="2019-01" db="EMBL/GenBank/DDBJ databases">
        <title>Sequencing of cultivated peanut Arachis hypogaea provides insights into genome evolution and oil improvement.</title>
        <authorList>
            <person name="Chen X."/>
        </authorList>
    </citation>
    <scope>NUCLEOTIDE SEQUENCE [LARGE SCALE GENOMIC DNA]</scope>
    <source>
        <strain evidence="2">cv. Fuhuasheng</strain>
        <tissue evidence="1">Leaves</tissue>
    </source>
</reference>
<comment type="caution">
    <text evidence="1">The sequence shown here is derived from an EMBL/GenBank/DDBJ whole genome shotgun (WGS) entry which is preliminary data.</text>
</comment>
<keyword evidence="2" id="KW-1185">Reference proteome</keyword>
<protein>
    <submittedName>
        <fullName evidence="1">Uncharacterized protein</fullName>
    </submittedName>
</protein>
<organism evidence="1 2">
    <name type="scientific">Arachis hypogaea</name>
    <name type="common">Peanut</name>
    <dbReference type="NCBI Taxonomy" id="3818"/>
    <lineage>
        <taxon>Eukaryota</taxon>
        <taxon>Viridiplantae</taxon>
        <taxon>Streptophyta</taxon>
        <taxon>Embryophyta</taxon>
        <taxon>Tracheophyta</taxon>
        <taxon>Spermatophyta</taxon>
        <taxon>Magnoliopsida</taxon>
        <taxon>eudicotyledons</taxon>
        <taxon>Gunneridae</taxon>
        <taxon>Pentapetalae</taxon>
        <taxon>rosids</taxon>
        <taxon>fabids</taxon>
        <taxon>Fabales</taxon>
        <taxon>Fabaceae</taxon>
        <taxon>Papilionoideae</taxon>
        <taxon>50 kb inversion clade</taxon>
        <taxon>dalbergioids sensu lato</taxon>
        <taxon>Dalbergieae</taxon>
        <taxon>Pterocarpus clade</taxon>
        <taxon>Arachis</taxon>
    </lineage>
</organism>
<dbReference type="EMBL" id="SDMP01000004">
    <property type="protein sequence ID" value="RYR62749.1"/>
    <property type="molecule type" value="Genomic_DNA"/>
</dbReference>
<sequence>MTTILNPMMTDHESKFKRLARQGERHNVRGNNEGFGNEFQNENNVFKEENPYVVPRGQNADENARSRCYVSLPESEIVKIVTMGLGFYIRRKLLNVHIPDLAHLAEKVRQTELIKKEKEKYRSEQRSKSKPFTRKEKVAYVTMESSEEELDFETEVDLAKLKKEPLYSQVTSVYPRAGDSLLEFLVQQKIKDRDISLYPRYNTVLMPKQRQSSKRRE</sequence>
<name>A0A445DHU8_ARAHY</name>
<dbReference type="AlphaFoldDB" id="A0A445DHU8"/>
<evidence type="ECO:0000313" key="1">
    <source>
        <dbReference type="EMBL" id="RYR62749.1"/>
    </source>
</evidence>
<evidence type="ECO:0000313" key="2">
    <source>
        <dbReference type="Proteomes" id="UP000289738"/>
    </source>
</evidence>
<dbReference type="Proteomes" id="UP000289738">
    <property type="component" value="Chromosome A04"/>
</dbReference>
<proteinExistence type="predicted"/>
<gene>
    <name evidence="1" type="ORF">Ahy_A04g020491</name>
</gene>
<accession>A0A445DHU8</accession>